<keyword evidence="1" id="KW-0472">Membrane</keyword>
<dbReference type="EMBL" id="SMCO01000001">
    <property type="protein sequence ID" value="TCV90505.1"/>
    <property type="molecule type" value="Genomic_DNA"/>
</dbReference>
<evidence type="ECO:0000313" key="3">
    <source>
        <dbReference type="Proteomes" id="UP000295367"/>
    </source>
</evidence>
<reference evidence="2 3" key="1">
    <citation type="submission" date="2019-03" db="EMBL/GenBank/DDBJ databases">
        <title>Genomic Encyclopedia of Type Strains, Phase IV (KMG-IV): sequencing the most valuable type-strain genomes for metagenomic binning, comparative biology and taxonomic classification.</title>
        <authorList>
            <person name="Goeker M."/>
        </authorList>
    </citation>
    <scope>NUCLEOTIDE SEQUENCE [LARGE SCALE GENOMIC DNA]</scope>
    <source>
        <strain evidence="2 3">DSM 100309</strain>
    </source>
</reference>
<name>A0A4R3YDE0_9PROT</name>
<accession>A0A4R3YDE0</accession>
<evidence type="ECO:0000313" key="2">
    <source>
        <dbReference type="EMBL" id="TCV90505.1"/>
    </source>
</evidence>
<dbReference type="AlphaFoldDB" id="A0A4R3YDE0"/>
<protein>
    <submittedName>
        <fullName evidence="2">Uncharacterized protein</fullName>
    </submittedName>
</protein>
<gene>
    <name evidence="2" type="ORF">EDC63_101478</name>
</gene>
<organism evidence="2 3">
    <name type="scientific">Sulfurirhabdus autotrophica</name>
    <dbReference type="NCBI Taxonomy" id="1706046"/>
    <lineage>
        <taxon>Bacteria</taxon>
        <taxon>Pseudomonadati</taxon>
        <taxon>Pseudomonadota</taxon>
        <taxon>Betaproteobacteria</taxon>
        <taxon>Nitrosomonadales</taxon>
        <taxon>Sulfuricellaceae</taxon>
        <taxon>Sulfurirhabdus</taxon>
    </lineage>
</organism>
<proteinExistence type="predicted"/>
<dbReference type="Proteomes" id="UP000295367">
    <property type="component" value="Unassembled WGS sequence"/>
</dbReference>
<keyword evidence="1" id="KW-1133">Transmembrane helix</keyword>
<comment type="caution">
    <text evidence="2">The sequence shown here is derived from an EMBL/GenBank/DDBJ whole genome shotgun (WGS) entry which is preliminary data.</text>
</comment>
<feature type="transmembrane region" description="Helical" evidence="1">
    <location>
        <begin position="12"/>
        <end position="30"/>
    </location>
</feature>
<keyword evidence="1" id="KW-0812">Transmembrane</keyword>
<keyword evidence="3" id="KW-1185">Reference proteome</keyword>
<feature type="transmembrane region" description="Helical" evidence="1">
    <location>
        <begin position="42"/>
        <end position="67"/>
    </location>
</feature>
<evidence type="ECO:0000256" key="1">
    <source>
        <dbReference type="SAM" id="Phobius"/>
    </source>
</evidence>
<sequence length="76" mass="8468">MEKVKNTKKIVKLFGLGMLSTGLYGVLFINENQVLDITSHGHWAFVIPITIAFVISFAHGAFTSEFWDVLGIKAKK</sequence>